<feature type="chain" id="PRO_5018176137" evidence="6">
    <location>
        <begin position="18"/>
        <end position="370"/>
    </location>
</feature>
<proteinExistence type="inferred from homology"/>
<dbReference type="Pfam" id="PF00544">
    <property type="entry name" value="Pectate_lyase_4"/>
    <property type="match status" value="1"/>
</dbReference>
<evidence type="ECO:0000256" key="5">
    <source>
        <dbReference type="SAM" id="MobiDB-lite"/>
    </source>
</evidence>
<dbReference type="GO" id="GO:0005576">
    <property type="term" value="C:extracellular region"/>
    <property type="evidence" value="ECO:0007669"/>
    <property type="project" value="UniProtKB-SubCell"/>
</dbReference>
<dbReference type="AlphaFoldDB" id="A0A3N2PTZ7"/>
<dbReference type="SMART" id="SM00236">
    <property type="entry name" value="fCBD"/>
    <property type="match status" value="1"/>
</dbReference>
<dbReference type="InterPro" id="IPR035971">
    <property type="entry name" value="CBD_sf"/>
</dbReference>
<dbReference type="GO" id="GO:0030570">
    <property type="term" value="F:pectate lyase activity"/>
    <property type="evidence" value="ECO:0007669"/>
    <property type="project" value="InterPro"/>
</dbReference>
<dbReference type="GO" id="GO:0000272">
    <property type="term" value="P:polysaccharide catabolic process"/>
    <property type="evidence" value="ECO:0007669"/>
    <property type="project" value="UniProtKB-KW"/>
</dbReference>
<keyword evidence="3 4" id="KW-0456">Lyase</keyword>
<dbReference type="PANTHER" id="PTHR31683:SF18">
    <property type="entry name" value="PECTATE LYASE 21-RELATED"/>
    <property type="match status" value="1"/>
</dbReference>
<feature type="region of interest" description="Disordered" evidence="5">
    <location>
        <begin position="53"/>
        <end position="76"/>
    </location>
</feature>
<organism evidence="8 9">
    <name type="scientific">Sodiomyces alkalinus (strain CBS 110278 / VKM F-3762 / F11)</name>
    <name type="common">Alkaliphilic filamentous fungus</name>
    <dbReference type="NCBI Taxonomy" id="1314773"/>
    <lineage>
        <taxon>Eukaryota</taxon>
        <taxon>Fungi</taxon>
        <taxon>Dikarya</taxon>
        <taxon>Ascomycota</taxon>
        <taxon>Pezizomycotina</taxon>
        <taxon>Sordariomycetes</taxon>
        <taxon>Hypocreomycetidae</taxon>
        <taxon>Glomerellales</taxon>
        <taxon>Plectosphaerellaceae</taxon>
        <taxon>Sodiomyces</taxon>
    </lineage>
</organism>
<dbReference type="SUPFAM" id="SSF57180">
    <property type="entry name" value="Cellulose-binding domain"/>
    <property type="match status" value="1"/>
</dbReference>
<keyword evidence="4" id="KW-0624">Polysaccharide degradation</keyword>
<dbReference type="PANTHER" id="PTHR31683">
    <property type="entry name" value="PECTATE LYASE 18-RELATED"/>
    <property type="match status" value="1"/>
</dbReference>
<dbReference type="Proteomes" id="UP000272025">
    <property type="component" value="Unassembled WGS sequence"/>
</dbReference>
<keyword evidence="9" id="KW-1185">Reference proteome</keyword>
<dbReference type="InterPro" id="IPR012334">
    <property type="entry name" value="Pectin_lyas_fold"/>
</dbReference>
<dbReference type="RefSeq" id="XP_028465786.1">
    <property type="nucleotide sequence ID" value="XM_028609882.1"/>
</dbReference>
<dbReference type="OrthoDB" id="1637350at2759"/>
<comment type="similarity">
    <text evidence="1 4">Belongs to the polysaccharide lyase 1 family.</text>
</comment>
<protein>
    <submittedName>
        <fullName evidence="8">Pectin lyase-like protein</fullName>
    </submittedName>
</protein>
<evidence type="ECO:0000256" key="6">
    <source>
        <dbReference type="SAM" id="SignalP"/>
    </source>
</evidence>
<sequence length="370" mass="39016">MHSKTAVLLALLGGATAQQAAWGQCGGTGWGGPYTCVSGYTCQVQNEWYSQCVPGSGGSPPPSTPPPPPPPPTGGNTCGTAAINQLVGFGAGTTGGGSGNGVTVTNCSQFRSAVANRGVIRVSGILNGCGHVDILSDTSIIGVGANSGFSNSSLRIRRNNNVIIRNIRMKTPDSGGDLIELDTATRVWVDHCDLSNDGIVGDKDRYDGLFDMKAGSDLVTVSWTKLHDHWKGSLVGHSDNNGDQDRGKLRVTYHHNHFYNVNSRLPSMRFGTLHVYSSCYENNPASGVNSRMGAQTLVEQSHFVNTRRAIVTNLDSAQAGFATSRNNIFQNSDTAITQTSNFSPPYGYTTDPASCVCDLVKSRAGTGVIA</sequence>
<evidence type="ECO:0000259" key="7">
    <source>
        <dbReference type="PROSITE" id="PS51164"/>
    </source>
</evidence>
<dbReference type="InterPro" id="IPR011050">
    <property type="entry name" value="Pectin_lyase_fold/virulence"/>
</dbReference>
<keyword evidence="4" id="KW-0119">Carbohydrate metabolism</keyword>
<feature type="domain" description="CBM1" evidence="7">
    <location>
        <begin position="17"/>
        <end position="53"/>
    </location>
</feature>
<gene>
    <name evidence="8" type="ORF">SODALDRAFT_324438</name>
</gene>
<dbReference type="PROSITE" id="PS51164">
    <property type="entry name" value="CBM1_2"/>
    <property type="match status" value="1"/>
</dbReference>
<dbReference type="InterPro" id="IPR000254">
    <property type="entry name" value="CBD"/>
</dbReference>
<dbReference type="STRING" id="1314773.A0A3N2PTZ7"/>
<dbReference type="PROSITE" id="PS00562">
    <property type="entry name" value="CBM1_1"/>
    <property type="match status" value="1"/>
</dbReference>
<reference evidence="8 9" key="1">
    <citation type="journal article" date="2018" name="Mol. Ecol.">
        <title>The obligate alkalophilic soda-lake fungus Sodiomyces alkalinus has shifted to a protein diet.</title>
        <authorList>
            <person name="Grum-Grzhimaylo A.A."/>
            <person name="Falkoski D.L."/>
            <person name="van den Heuvel J."/>
            <person name="Valero-Jimenez C.A."/>
            <person name="Min B."/>
            <person name="Choi I.G."/>
            <person name="Lipzen A."/>
            <person name="Daum C.G."/>
            <person name="Aanen D.K."/>
            <person name="Tsang A."/>
            <person name="Henrissat B."/>
            <person name="Bilanenko E.N."/>
            <person name="de Vries R.P."/>
            <person name="van Kan J.A.L."/>
            <person name="Grigoriev I.V."/>
            <person name="Debets A.J.M."/>
        </authorList>
    </citation>
    <scope>NUCLEOTIDE SEQUENCE [LARGE SCALE GENOMIC DNA]</scope>
    <source>
        <strain evidence="8 9">F11</strain>
    </source>
</reference>
<keyword evidence="2 6" id="KW-0732">Signal</keyword>
<dbReference type="EMBL" id="ML119056">
    <property type="protein sequence ID" value="ROT37980.1"/>
    <property type="molecule type" value="Genomic_DNA"/>
</dbReference>
<feature type="compositionally biased region" description="Pro residues" evidence="5">
    <location>
        <begin position="59"/>
        <end position="73"/>
    </location>
</feature>
<evidence type="ECO:0000313" key="9">
    <source>
        <dbReference type="Proteomes" id="UP000272025"/>
    </source>
</evidence>
<dbReference type="InterPro" id="IPR002022">
    <property type="entry name" value="Pec_lyase"/>
</dbReference>
<comment type="subcellular location">
    <subcellularLocation>
        <location evidence="4">Secreted</location>
    </subcellularLocation>
</comment>
<dbReference type="Gene3D" id="2.160.20.10">
    <property type="entry name" value="Single-stranded right-handed beta-helix, Pectin lyase-like"/>
    <property type="match status" value="1"/>
</dbReference>
<evidence type="ECO:0000313" key="8">
    <source>
        <dbReference type="EMBL" id="ROT37980.1"/>
    </source>
</evidence>
<keyword evidence="4" id="KW-0964">Secreted</keyword>
<dbReference type="InterPro" id="IPR045032">
    <property type="entry name" value="PEL"/>
</dbReference>
<dbReference type="Pfam" id="PF00734">
    <property type="entry name" value="CBM_1"/>
    <property type="match status" value="1"/>
</dbReference>
<dbReference type="GO" id="GO:0030248">
    <property type="term" value="F:cellulose binding"/>
    <property type="evidence" value="ECO:0007669"/>
    <property type="project" value="InterPro"/>
</dbReference>
<dbReference type="SMART" id="SM00656">
    <property type="entry name" value="Amb_all"/>
    <property type="match status" value="1"/>
</dbReference>
<evidence type="ECO:0000256" key="1">
    <source>
        <dbReference type="ARBA" id="ARBA00010980"/>
    </source>
</evidence>
<dbReference type="GeneID" id="39578360"/>
<accession>A0A3N2PTZ7</accession>
<evidence type="ECO:0000256" key="4">
    <source>
        <dbReference type="RuleBase" id="RU361173"/>
    </source>
</evidence>
<dbReference type="SUPFAM" id="SSF51126">
    <property type="entry name" value="Pectin lyase-like"/>
    <property type="match status" value="1"/>
</dbReference>
<evidence type="ECO:0000256" key="2">
    <source>
        <dbReference type="ARBA" id="ARBA00022729"/>
    </source>
</evidence>
<evidence type="ECO:0000256" key="3">
    <source>
        <dbReference type="ARBA" id="ARBA00023239"/>
    </source>
</evidence>
<name>A0A3N2PTZ7_SODAK</name>
<feature type="signal peptide" evidence="6">
    <location>
        <begin position="1"/>
        <end position="17"/>
    </location>
</feature>